<dbReference type="GO" id="GO:0009887">
    <property type="term" value="P:animal organ morphogenesis"/>
    <property type="evidence" value="ECO:0007669"/>
    <property type="project" value="TreeGrafter"/>
</dbReference>
<feature type="disulfide bond" evidence="13">
    <location>
        <begin position="429"/>
        <end position="443"/>
    </location>
</feature>
<keyword evidence="5" id="KW-0677">Repeat</keyword>
<dbReference type="Gene3D" id="2.10.25.10">
    <property type="entry name" value="Laminin"/>
    <property type="match status" value="10"/>
</dbReference>
<evidence type="ECO:0000256" key="9">
    <source>
        <dbReference type="ARBA" id="ARBA00023157"/>
    </source>
</evidence>
<feature type="non-terminal residue" evidence="17">
    <location>
        <position position="1451"/>
    </location>
</feature>
<evidence type="ECO:0000256" key="10">
    <source>
        <dbReference type="ARBA" id="ARBA00023180"/>
    </source>
</evidence>
<dbReference type="FunFam" id="2.10.25.10:FF:000065">
    <property type="entry name" value="Laminin subunit beta 1"/>
    <property type="match status" value="1"/>
</dbReference>
<dbReference type="SUPFAM" id="SSF57196">
    <property type="entry name" value="EGF/Laminin"/>
    <property type="match status" value="8"/>
</dbReference>
<dbReference type="PANTHER" id="PTHR10574:SF406">
    <property type="entry name" value="LAMININ SUBUNIT ALPHA 5"/>
    <property type="match status" value="1"/>
</dbReference>
<evidence type="ECO:0000256" key="6">
    <source>
        <dbReference type="ARBA" id="ARBA00022869"/>
    </source>
</evidence>
<comment type="caution">
    <text evidence="13">Lacks conserved residue(s) required for the propagation of feature annotation.</text>
</comment>
<feature type="disulfide bond" evidence="13">
    <location>
        <begin position="529"/>
        <end position="538"/>
    </location>
</feature>
<name>A0A3S0ZUZ0_ELYCH</name>
<feature type="disulfide bond" evidence="13">
    <location>
        <begin position="1233"/>
        <end position="1242"/>
    </location>
</feature>
<keyword evidence="9 13" id="KW-1015">Disulfide bond</keyword>
<feature type="domain" description="Laminin IV type A" evidence="16">
    <location>
        <begin position="987"/>
        <end position="1179"/>
    </location>
</feature>
<evidence type="ECO:0000259" key="15">
    <source>
        <dbReference type="PROSITE" id="PS50835"/>
    </source>
</evidence>
<dbReference type="SUPFAM" id="SSF48726">
    <property type="entry name" value="Immunoglobulin"/>
    <property type="match status" value="2"/>
</dbReference>
<feature type="domain" description="Laminin EGF-like" evidence="14">
    <location>
        <begin position="797"/>
        <end position="846"/>
    </location>
</feature>
<keyword evidence="4" id="KW-0732">Signal</keyword>
<dbReference type="PROSITE" id="PS50027">
    <property type="entry name" value="EGF_LAM_2"/>
    <property type="match status" value="5"/>
</dbReference>
<dbReference type="PROSITE" id="PS51115">
    <property type="entry name" value="LAMININ_IVA"/>
    <property type="match status" value="3"/>
</dbReference>
<keyword evidence="8" id="KW-0175">Coiled coil</keyword>
<dbReference type="Pfam" id="PF00053">
    <property type="entry name" value="EGF_laminin"/>
    <property type="match status" value="8"/>
</dbReference>
<dbReference type="Pfam" id="PF07679">
    <property type="entry name" value="I-set"/>
    <property type="match status" value="1"/>
</dbReference>
<feature type="disulfide bond" evidence="13">
    <location>
        <begin position="931"/>
        <end position="940"/>
    </location>
</feature>
<gene>
    <name evidence="17" type="ORF">EGW08_004890</name>
</gene>
<keyword evidence="11 13" id="KW-0424">Laminin EGF-like domain</keyword>
<dbReference type="FunFam" id="2.10.25.10:FF:000033">
    <property type="entry name" value="Laminin subunit alpha 2"/>
    <property type="match status" value="3"/>
</dbReference>
<keyword evidence="3" id="KW-0272">Extracellular matrix</keyword>
<evidence type="ECO:0000256" key="11">
    <source>
        <dbReference type="ARBA" id="ARBA00023292"/>
    </source>
</evidence>
<feature type="domain" description="Laminin EGF-like" evidence="14">
    <location>
        <begin position="510"/>
        <end position="558"/>
    </location>
</feature>
<protein>
    <recommendedName>
        <fullName evidence="19">Basement membrane-specific heparan sulfate proteoglycan core protein</fullName>
    </recommendedName>
</protein>
<evidence type="ECO:0000256" key="1">
    <source>
        <dbReference type="ARBA" id="ARBA00004302"/>
    </source>
</evidence>
<dbReference type="FunFam" id="2.10.25.10:FF:000082">
    <property type="entry name" value="Laminin subunit alpha 1"/>
    <property type="match status" value="1"/>
</dbReference>
<dbReference type="GO" id="GO:0009888">
    <property type="term" value="P:tissue development"/>
    <property type="evidence" value="ECO:0007669"/>
    <property type="project" value="TreeGrafter"/>
</dbReference>
<dbReference type="InterPro" id="IPR013783">
    <property type="entry name" value="Ig-like_fold"/>
</dbReference>
<dbReference type="FunFam" id="2.10.25.10:FF:000090">
    <property type="entry name" value="laminin subunit alpha"/>
    <property type="match status" value="1"/>
</dbReference>
<keyword evidence="18" id="KW-1185">Reference proteome</keyword>
<evidence type="ECO:0000256" key="3">
    <source>
        <dbReference type="ARBA" id="ARBA00022530"/>
    </source>
</evidence>
<organism evidence="17 18">
    <name type="scientific">Elysia chlorotica</name>
    <name type="common">Eastern emerald elysia</name>
    <name type="synonym">Sea slug</name>
    <dbReference type="NCBI Taxonomy" id="188477"/>
    <lineage>
        <taxon>Eukaryota</taxon>
        <taxon>Metazoa</taxon>
        <taxon>Spiralia</taxon>
        <taxon>Lophotrochozoa</taxon>
        <taxon>Mollusca</taxon>
        <taxon>Gastropoda</taxon>
        <taxon>Heterobranchia</taxon>
        <taxon>Euthyneura</taxon>
        <taxon>Panpulmonata</taxon>
        <taxon>Sacoglossa</taxon>
        <taxon>Placobranchoidea</taxon>
        <taxon>Plakobranchidae</taxon>
        <taxon>Elysia</taxon>
    </lineage>
</organism>
<dbReference type="SUPFAM" id="SSF57424">
    <property type="entry name" value="LDL receptor-like module"/>
    <property type="match status" value="1"/>
</dbReference>
<keyword evidence="6" id="KW-0084">Basement membrane</keyword>
<dbReference type="PRINTS" id="PR00011">
    <property type="entry name" value="EGFLAMININ"/>
</dbReference>
<dbReference type="InterPro" id="IPR002049">
    <property type="entry name" value="LE_dom"/>
</dbReference>
<dbReference type="PROSITE" id="PS01248">
    <property type="entry name" value="EGF_LAM_1"/>
    <property type="match status" value="6"/>
</dbReference>
<dbReference type="InterPro" id="IPR003599">
    <property type="entry name" value="Ig_sub"/>
</dbReference>
<evidence type="ECO:0000313" key="17">
    <source>
        <dbReference type="EMBL" id="RUS87348.1"/>
    </source>
</evidence>
<evidence type="ECO:0000256" key="5">
    <source>
        <dbReference type="ARBA" id="ARBA00022737"/>
    </source>
</evidence>
<dbReference type="Pfam" id="PF24973">
    <property type="entry name" value="EGF_LMN_ATRN"/>
    <property type="match status" value="3"/>
</dbReference>
<dbReference type="SMART" id="SM00409">
    <property type="entry name" value="IG"/>
    <property type="match status" value="2"/>
</dbReference>
<dbReference type="InterPro" id="IPR000742">
    <property type="entry name" value="EGF"/>
</dbReference>
<dbReference type="Pfam" id="PF13927">
    <property type="entry name" value="Ig_3"/>
    <property type="match status" value="1"/>
</dbReference>
<evidence type="ECO:0000256" key="2">
    <source>
        <dbReference type="ARBA" id="ARBA00022525"/>
    </source>
</evidence>
<dbReference type="GO" id="GO:0030154">
    <property type="term" value="P:cell differentiation"/>
    <property type="evidence" value="ECO:0007669"/>
    <property type="project" value="UniProtKB-ARBA"/>
</dbReference>
<reference evidence="17 18" key="1">
    <citation type="submission" date="2019-01" db="EMBL/GenBank/DDBJ databases">
        <title>A draft genome assembly of the solar-powered sea slug Elysia chlorotica.</title>
        <authorList>
            <person name="Cai H."/>
            <person name="Li Q."/>
            <person name="Fang X."/>
            <person name="Li J."/>
            <person name="Curtis N.E."/>
            <person name="Altenburger A."/>
            <person name="Shibata T."/>
            <person name="Feng M."/>
            <person name="Maeda T."/>
            <person name="Schwartz J.A."/>
            <person name="Shigenobu S."/>
            <person name="Lundholm N."/>
            <person name="Nishiyama T."/>
            <person name="Yang H."/>
            <person name="Hasebe M."/>
            <person name="Li S."/>
            <person name="Pierce S.K."/>
            <person name="Wang J."/>
        </authorList>
    </citation>
    <scope>NUCLEOTIDE SEQUENCE [LARGE SCALE GENOMIC DNA]</scope>
    <source>
        <strain evidence="17">EC2010</strain>
        <tissue evidence="17">Whole organism of an adult</tissue>
    </source>
</reference>
<keyword evidence="10" id="KW-0325">Glycoprotein</keyword>
<feature type="domain" description="Laminin EGF-like" evidence="14">
    <location>
        <begin position="909"/>
        <end position="960"/>
    </location>
</feature>
<feature type="domain" description="Laminin EGF-like" evidence="14">
    <location>
        <begin position="1214"/>
        <end position="1263"/>
    </location>
</feature>
<dbReference type="InterPro" id="IPR002172">
    <property type="entry name" value="LDrepeatLR_classA_rpt"/>
</dbReference>
<evidence type="ECO:0000256" key="12">
    <source>
        <dbReference type="PROSITE-ProRule" id="PRU00124"/>
    </source>
</evidence>
<feature type="domain" description="Laminin IV type A" evidence="16">
    <location>
        <begin position="585"/>
        <end position="763"/>
    </location>
</feature>
<proteinExistence type="predicted"/>
<evidence type="ECO:0000259" key="16">
    <source>
        <dbReference type="PROSITE" id="PS51115"/>
    </source>
</evidence>
<dbReference type="CDD" id="cd00112">
    <property type="entry name" value="LDLa"/>
    <property type="match status" value="1"/>
</dbReference>
<dbReference type="InterPro" id="IPR007110">
    <property type="entry name" value="Ig-like_dom"/>
</dbReference>
<evidence type="ECO:0008006" key="19">
    <source>
        <dbReference type="Google" id="ProtNLM"/>
    </source>
</evidence>
<dbReference type="GO" id="GO:0005604">
    <property type="term" value="C:basement membrane"/>
    <property type="evidence" value="ECO:0007669"/>
    <property type="project" value="UniProtKB-SubCell"/>
</dbReference>
<accession>A0A3S0ZUZ0</accession>
<dbReference type="Proteomes" id="UP000271974">
    <property type="component" value="Unassembled WGS sequence"/>
</dbReference>
<comment type="caution">
    <text evidence="17">The sequence shown here is derived from an EMBL/GenBank/DDBJ whole genome shotgun (WGS) entry which is preliminary data.</text>
</comment>
<evidence type="ECO:0000313" key="18">
    <source>
        <dbReference type="Proteomes" id="UP000271974"/>
    </source>
</evidence>
<dbReference type="PROSITE" id="PS50068">
    <property type="entry name" value="LDLRA_2"/>
    <property type="match status" value="1"/>
</dbReference>
<dbReference type="SMART" id="SM00408">
    <property type="entry name" value="IGc2"/>
    <property type="match status" value="2"/>
</dbReference>
<evidence type="ECO:0000256" key="7">
    <source>
        <dbReference type="ARBA" id="ARBA00022889"/>
    </source>
</evidence>
<dbReference type="SMART" id="SM00192">
    <property type="entry name" value="LDLa"/>
    <property type="match status" value="1"/>
</dbReference>
<dbReference type="InterPro" id="IPR056863">
    <property type="entry name" value="LMN_ATRN_NET-like_EGF"/>
</dbReference>
<evidence type="ECO:0000256" key="13">
    <source>
        <dbReference type="PROSITE-ProRule" id="PRU00460"/>
    </source>
</evidence>
<dbReference type="GO" id="GO:0007155">
    <property type="term" value="P:cell adhesion"/>
    <property type="evidence" value="ECO:0007669"/>
    <property type="project" value="UniProtKB-KW"/>
</dbReference>
<dbReference type="STRING" id="188477.A0A3S0ZUZ0"/>
<dbReference type="InterPro" id="IPR003598">
    <property type="entry name" value="Ig_sub2"/>
</dbReference>
<dbReference type="SMART" id="SM00180">
    <property type="entry name" value="EGF_Lam"/>
    <property type="match status" value="10"/>
</dbReference>
<feature type="disulfide bond" evidence="13">
    <location>
        <begin position="816"/>
        <end position="825"/>
    </location>
</feature>
<dbReference type="InterPro" id="IPR036055">
    <property type="entry name" value="LDL_receptor-like_sf"/>
</dbReference>
<dbReference type="PANTHER" id="PTHR10574">
    <property type="entry name" value="NETRIN/LAMININ-RELATED"/>
    <property type="match status" value="1"/>
</dbReference>
<feature type="domain" description="Ig-like" evidence="15">
    <location>
        <begin position="40"/>
        <end position="118"/>
    </location>
</feature>
<dbReference type="CDD" id="cd00055">
    <property type="entry name" value="EGF_Lam"/>
    <property type="match status" value="9"/>
</dbReference>
<dbReference type="InterPro" id="IPR036179">
    <property type="entry name" value="Ig-like_dom_sf"/>
</dbReference>
<dbReference type="PROSITE" id="PS00022">
    <property type="entry name" value="EGF_1"/>
    <property type="match status" value="1"/>
</dbReference>
<keyword evidence="7" id="KW-0130">Cell adhesion</keyword>
<dbReference type="InterPro" id="IPR000034">
    <property type="entry name" value="Laminin_IV"/>
</dbReference>
<dbReference type="Pfam" id="PF00052">
    <property type="entry name" value="Laminin_B"/>
    <property type="match status" value="3"/>
</dbReference>
<feature type="disulfide bond" evidence="12">
    <location>
        <begin position="22"/>
        <end position="37"/>
    </location>
</feature>
<evidence type="ECO:0000256" key="4">
    <source>
        <dbReference type="ARBA" id="ARBA00022729"/>
    </source>
</evidence>
<dbReference type="PROSITE" id="PS50835">
    <property type="entry name" value="IG_LIKE"/>
    <property type="match status" value="2"/>
</dbReference>
<dbReference type="Pfam" id="PF00057">
    <property type="entry name" value="Ldl_recept_a"/>
    <property type="match status" value="1"/>
</dbReference>
<sequence>MCRADEFQCASGNQCVPSSYQCDEENDCFDRSDERGCIKPAIITPPAKEIIVEINGTFSIVCEAVGVPTPLIVWRLNWGNIPQGPRVSVTNDGGRGVLTVRNAVVEDAGAYTCEALNNRGSIFAVPDALIIVRRTPGICKAPVFNDDALTPRDCIRCFCFGQTQTCLSSQLQYSQISLGNQVAIVRRDTLEPADPEYVQYIPVSREFQVTDYNTILRTGSYYWSLPRQFLSKRISSYGGELSYQVYYEVDGFDIQTNDPDVIITGNGITLYHKSNAVFNPNQPTIVTVNLVENEWYVSPDIRRDGPISNYATREQLMVALEDVTSLLIRATYDNRQNLIRLGNVLLATAVPQDFGGRRAFAVEECTCPPGYTGFSCEECAPGFFRSGGGRFNKECSACQCNGHSTECDVDTGVCRNCRDNTMGPNCEQCAPGFIGDPSSRIGCQPCPCPLTNPENQFSPTCFMDVDRQITCDACPRGYDGRRCERCAVGYEGNPSIPYQICRPTNVQDICDERGSLSSRTDPITGQCECKQNTEGARCDQCQLGTFYMSNDFPGGCISCFCMSVTQTCQSTTFNRAQVRLSFLSTGSEGVTLTSSERDQTVSDGFFTDVVTNALGYSSFRFVDPSVKYWSLPSQFTGEKVTSYGGNLRFTIRYRPGVDNTPLTLEPLVEIGGNKLVMKYMARGEILSNTDVQFTVPIIENEWLGEDDSRINRPHMMVALSDIDYIHIRAVYTTDTDEASIRDIFLDIAEDRNTGQERAYAVEECVCPIGYKGLSCQDCAPGYTREENGLYLGLCVPCQCNDHSYECDPESGVCRNCRDNTVGDQCDRCARGFYGDARRGSRQDCQRCPCPLTESPNQFSPDCILDTDGDVTCTACPPGHTGRRCERCEPGYMGNPLQPGDSCKQMNLTCDCDSRGTLPNTFCDPNTQQCQCKNNVQGLRCSTCRDGYFNLDRDNQEGCMKCFCMDITDRCTSSRYYKAQITPMLNSDGSHNFVLTDRRAMRSISDGFTMNAERNEITFNAFSGIQRDRESLFFKLPPKFRGDKVSSYGGFLRFGLSFTKDISSPEPDYSDVDVEIISGGNGRGAKRYYHIIRPSPQADRQSTHEILLTEDSFQDQNRRRFSDSGSVARANFMAALADIDAILIRATFHPSMRSVTLSGLSMDIAVPTPSALGRVPHVESCSCPEGYSGLSCQQCAPGYLRVPDSNTALGRCERCNCNGHASSCDPQTGRCLDCQHNTEGERCERCAMGYYGDAKVGTPNDCRVCACPLDIPTNQFSPSCYLDTDILPTCDRCQVGYTGRNCERCSPGYVGDPTTPGGRCTRDEGEIPTVIVSPATLNPTLGTSASFQCRPEGRGQFNVVWSRLDGRPLSSRASQGPGPNYVLTINNLEYSDSARYTCSVTNAYGTSRAYVLLTVEQPDRPLRIRIEEPTALVVRPGQTARFICVAVQYSGE</sequence>
<dbReference type="OrthoDB" id="6141520at2759"/>
<dbReference type="Gene3D" id="2.60.40.10">
    <property type="entry name" value="Immunoglobulins"/>
    <property type="match status" value="2"/>
</dbReference>
<feature type="disulfide bond" evidence="13">
    <location>
        <begin position="510"/>
        <end position="527"/>
    </location>
</feature>
<dbReference type="InterPro" id="IPR050440">
    <property type="entry name" value="Laminin/Netrin_ECM"/>
</dbReference>
<dbReference type="InterPro" id="IPR023415">
    <property type="entry name" value="LDLR_class-A_CS"/>
</dbReference>
<dbReference type="FunFam" id="2.10.25.10:FF:000454">
    <property type="entry name" value="Laminin subunit alpha 1"/>
    <property type="match status" value="1"/>
</dbReference>
<feature type="domain" description="Laminin IV type A" evidence="16">
    <location>
        <begin position="168"/>
        <end position="364"/>
    </location>
</feature>
<feature type="disulfide bond" evidence="13">
    <location>
        <begin position="417"/>
        <end position="426"/>
    </location>
</feature>
<feature type="domain" description="Laminin EGF-like" evidence="14">
    <location>
        <begin position="398"/>
        <end position="445"/>
    </location>
</feature>
<comment type="subcellular location">
    <subcellularLocation>
        <location evidence="1">Secreted</location>
        <location evidence="1">Extracellular space</location>
        <location evidence="1">Extracellular matrix</location>
        <location evidence="1">Basement membrane</location>
    </subcellularLocation>
</comment>
<dbReference type="FunFam" id="2.10.25.10:FF:000106">
    <property type="entry name" value="Heparan sulfate proteoglycan 2"/>
    <property type="match status" value="2"/>
</dbReference>
<dbReference type="PROSITE" id="PS01209">
    <property type="entry name" value="LDLRA_1"/>
    <property type="match status" value="1"/>
</dbReference>
<feature type="domain" description="Ig-like" evidence="15">
    <location>
        <begin position="1327"/>
        <end position="1413"/>
    </location>
</feature>
<dbReference type="InterPro" id="IPR013098">
    <property type="entry name" value="Ig_I-set"/>
</dbReference>
<keyword evidence="2" id="KW-0964">Secreted</keyword>
<dbReference type="Gene3D" id="4.10.400.10">
    <property type="entry name" value="Low-density Lipoprotein Receptor"/>
    <property type="match status" value="1"/>
</dbReference>
<dbReference type="SMART" id="SM00181">
    <property type="entry name" value="EGF"/>
    <property type="match status" value="8"/>
</dbReference>
<evidence type="ECO:0000259" key="14">
    <source>
        <dbReference type="PROSITE" id="PS50027"/>
    </source>
</evidence>
<dbReference type="EMBL" id="RQTK01000113">
    <property type="protein sequence ID" value="RUS87348.1"/>
    <property type="molecule type" value="Genomic_DNA"/>
</dbReference>
<dbReference type="SMART" id="SM00281">
    <property type="entry name" value="LamB"/>
    <property type="match status" value="3"/>
</dbReference>
<evidence type="ECO:0000256" key="8">
    <source>
        <dbReference type="ARBA" id="ARBA00023054"/>
    </source>
</evidence>